<keyword evidence="1" id="KW-0472">Membrane</keyword>
<feature type="transmembrane region" description="Helical" evidence="1">
    <location>
        <begin position="60"/>
        <end position="84"/>
    </location>
</feature>
<reference evidence="2" key="2">
    <citation type="journal article" date="2021" name="Microbiome">
        <title>Successional dynamics and alternative stable states in a saline activated sludge microbial community over 9 years.</title>
        <authorList>
            <person name="Wang Y."/>
            <person name="Ye J."/>
            <person name="Ju F."/>
            <person name="Liu L."/>
            <person name="Boyd J.A."/>
            <person name="Deng Y."/>
            <person name="Parks D.H."/>
            <person name="Jiang X."/>
            <person name="Yin X."/>
            <person name="Woodcroft B.J."/>
            <person name="Tyson G.W."/>
            <person name="Hugenholtz P."/>
            <person name="Polz M.F."/>
            <person name="Zhang T."/>
        </authorList>
    </citation>
    <scope>NUCLEOTIDE SEQUENCE</scope>
    <source>
        <strain evidence="2">HKST-UBA13</strain>
    </source>
</reference>
<keyword evidence="1" id="KW-1133">Transmembrane helix</keyword>
<feature type="transmembrane region" description="Helical" evidence="1">
    <location>
        <begin position="111"/>
        <end position="139"/>
    </location>
</feature>
<dbReference type="AlphaFoldDB" id="A0A955L2M1"/>
<gene>
    <name evidence="2" type="ORF">KC678_04940</name>
</gene>
<dbReference type="EMBL" id="JAGQLJ010000137">
    <property type="protein sequence ID" value="MCA9381586.1"/>
    <property type="molecule type" value="Genomic_DNA"/>
</dbReference>
<comment type="caution">
    <text evidence="2">The sequence shown here is derived from an EMBL/GenBank/DDBJ whole genome shotgun (WGS) entry which is preliminary data.</text>
</comment>
<name>A0A955L2M1_9BACT</name>
<keyword evidence="1" id="KW-0812">Transmembrane</keyword>
<reference evidence="2" key="1">
    <citation type="submission" date="2020-04" db="EMBL/GenBank/DDBJ databases">
        <authorList>
            <person name="Zhang T."/>
        </authorList>
    </citation>
    <scope>NUCLEOTIDE SEQUENCE</scope>
    <source>
        <strain evidence="2">HKST-UBA13</strain>
    </source>
</reference>
<evidence type="ECO:0000256" key="1">
    <source>
        <dbReference type="SAM" id="Phobius"/>
    </source>
</evidence>
<dbReference type="Proteomes" id="UP000775877">
    <property type="component" value="Unassembled WGS sequence"/>
</dbReference>
<protein>
    <submittedName>
        <fullName evidence="2">Uncharacterized protein</fullName>
    </submittedName>
</protein>
<evidence type="ECO:0000313" key="3">
    <source>
        <dbReference type="Proteomes" id="UP000775877"/>
    </source>
</evidence>
<organism evidence="2 3">
    <name type="scientific">Candidatus Dojkabacteria bacterium</name>
    <dbReference type="NCBI Taxonomy" id="2099670"/>
    <lineage>
        <taxon>Bacteria</taxon>
        <taxon>Candidatus Dojkabacteria</taxon>
    </lineage>
</organism>
<evidence type="ECO:0000313" key="2">
    <source>
        <dbReference type="EMBL" id="MCA9381586.1"/>
    </source>
</evidence>
<proteinExistence type="predicted"/>
<sequence length="191" mass="21047">MKKRIILQLVMILGIFSSFVIKVSAQSTTDLNIDDKIGLQPISFDFFPQIGLGVDQYYTIFSWVSFVATLFSIGLVAFWIYLIVRAAFEALRSEGDAEKLQGSFEKIKSTFIGASVALIFPILLTVFGYILGLGALWSWPSALRECPSTNESAFFFQEVLRQSDAGEEDPVSAAELSCYGAITKSSPDPSK</sequence>
<accession>A0A955L2M1</accession>